<dbReference type="Pfam" id="PF13620">
    <property type="entry name" value="CarboxypepD_reg"/>
    <property type="match status" value="1"/>
</dbReference>
<dbReference type="InterPro" id="IPR057601">
    <property type="entry name" value="Oar-like_b-barrel"/>
</dbReference>
<dbReference type="Gene3D" id="2.40.170.20">
    <property type="entry name" value="TonB-dependent receptor, beta-barrel domain"/>
    <property type="match status" value="1"/>
</dbReference>
<keyword evidence="7" id="KW-0732">Signal</keyword>
<feature type="domain" description="TonB-dependent transporter Oar-like beta-barrel" evidence="9">
    <location>
        <begin position="244"/>
        <end position="320"/>
    </location>
</feature>
<dbReference type="RefSeq" id="WP_308349748.1">
    <property type="nucleotide sequence ID" value="NZ_CP129971.1"/>
</dbReference>
<dbReference type="SUPFAM" id="SSF56935">
    <property type="entry name" value="Porins"/>
    <property type="match status" value="1"/>
</dbReference>
<evidence type="ECO:0000256" key="3">
    <source>
        <dbReference type="ARBA" id="ARBA00022452"/>
    </source>
</evidence>
<evidence type="ECO:0000313" key="10">
    <source>
        <dbReference type="EMBL" id="WMN11977.1"/>
    </source>
</evidence>
<dbReference type="GO" id="GO:0009279">
    <property type="term" value="C:cell outer membrane"/>
    <property type="evidence" value="ECO:0007669"/>
    <property type="project" value="UniProtKB-SubCell"/>
</dbReference>
<evidence type="ECO:0000313" key="11">
    <source>
        <dbReference type="Proteomes" id="UP001230496"/>
    </source>
</evidence>
<feature type="chain" id="PRO_5041334377" evidence="7">
    <location>
        <begin position="25"/>
        <end position="1081"/>
    </location>
</feature>
<keyword evidence="2" id="KW-0813">Transport</keyword>
<dbReference type="Proteomes" id="UP001230496">
    <property type="component" value="Chromosome"/>
</dbReference>
<dbReference type="InterPro" id="IPR008969">
    <property type="entry name" value="CarboxyPept-like_regulatory"/>
</dbReference>
<protein>
    <submittedName>
        <fullName evidence="10">Carboxypeptidase regulatory-like domain-containing protein</fullName>
    </submittedName>
</protein>
<dbReference type="SUPFAM" id="SSF49464">
    <property type="entry name" value="Carboxypeptidase regulatory domain-like"/>
    <property type="match status" value="1"/>
</dbReference>
<accession>A0AA51NAV1</accession>
<feature type="domain" description="TonB-dependent transporter Oar-like beta-barrel" evidence="9">
    <location>
        <begin position="356"/>
        <end position="1019"/>
    </location>
</feature>
<dbReference type="Pfam" id="PF07715">
    <property type="entry name" value="Plug"/>
    <property type="match status" value="1"/>
</dbReference>
<evidence type="ECO:0000259" key="9">
    <source>
        <dbReference type="Pfam" id="PF25183"/>
    </source>
</evidence>
<evidence type="ECO:0000256" key="5">
    <source>
        <dbReference type="ARBA" id="ARBA00023136"/>
    </source>
</evidence>
<gene>
    <name evidence="10" type="ORF">QYS49_31965</name>
</gene>
<name>A0AA51NAV1_9BACT</name>
<dbReference type="InterPro" id="IPR039426">
    <property type="entry name" value="TonB-dep_rcpt-like"/>
</dbReference>
<dbReference type="PANTHER" id="PTHR30069">
    <property type="entry name" value="TONB-DEPENDENT OUTER MEMBRANE RECEPTOR"/>
    <property type="match status" value="1"/>
</dbReference>
<feature type="domain" description="TonB-dependent receptor plug" evidence="8">
    <location>
        <begin position="137"/>
        <end position="241"/>
    </location>
</feature>
<proteinExistence type="predicted"/>
<dbReference type="Gene3D" id="2.170.130.10">
    <property type="entry name" value="TonB-dependent receptor, plug domain"/>
    <property type="match status" value="1"/>
</dbReference>
<dbReference type="AlphaFoldDB" id="A0AA51NAV1"/>
<dbReference type="KEGG" id="msaa:QYS49_31965"/>
<dbReference type="Pfam" id="PF25183">
    <property type="entry name" value="OMP_b-brl_4"/>
    <property type="match status" value="2"/>
</dbReference>
<keyword evidence="5" id="KW-0472">Membrane</keyword>
<organism evidence="10 11">
    <name type="scientific">Marivirga salinarum</name>
    <dbReference type="NCBI Taxonomy" id="3059078"/>
    <lineage>
        <taxon>Bacteria</taxon>
        <taxon>Pseudomonadati</taxon>
        <taxon>Bacteroidota</taxon>
        <taxon>Cytophagia</taxon>
        <taxon>Cytophagales</taxon>
        <taxon>Marivirgaceae</taxon>
        <taxon>Marivirga</taxon>
    </lineage>
</organism>
<dbReference type="PANTHER" id="PTHR30069:SF46">
    <property type="entry name" value="OAR PROTEIN"/>
    <property type="match status" value="1"/>
</dbReference>
<evidence type="ECO:0000256" key="6">
    <source>
        <dbReference type="ARBA" id="ARBA00023237"/>
    </source>
</evidence>
<reference evidence="10 11" key="1">
    <citation type="submission" date="2023-08" db="EMBL/GenBank/DDBJ databases">
        <title>Comparative genomics and taxonomic characterization of three novel marine species of genus Marivirga.</title>
        <authorList>
            <person name="Muhammad N."/>
            <person name="Kim S.-G."/>
        </authorList>
    </citation>
    <scope>NUCLEOTIDE SEQUENCE [LARGE SCALE GENOMIC DNA]</scope>
    <source>
        <strain evidence="10 11">BDSF4-3</strain>
    </source>
</reference>
<keyword evidence="3" id="KW-1134">Transmembrane beta strand</keyword>
<evidence type="ECO:0000256" key="4">
    <source>
        <dbReference type="ARBA" id="ARBA00022692"/>
    </source>
</evidence>
<dbReference type="InterPro" id="IPR012910">
    <property type="entry name" value="Plug_dom"/>
</dbReference>
<dbReference type="EMBL" id="CP129971">
    <property type="protein sequence ID" value="WMN11977.1"/>
    <property type="molecule type" value="Genomic_DNA"/>
</dbReference>
<dbReference type="InterPro" id="IPR037066">
    <property type="entry name" value="Plug_dom_sf"/>
</dbReference>
<dbReference type="Gene3D" id="2.60.40.1120">
    <property type="entry name" value="Carboxypeptidase-like, regulatory domain"/>
    <property type="match status" value="1"/>
</dbReference>
<keyword evidence="6" id="KW-0998">Cell outer membrane</keyword>
<dbReference type="GO" id="GO:0015344">
    <property type="term" value="F:siderophore uptake transmembrane transporter activity"/>
    <property type="evidence" value="ECO:0007669"/>
    <property type="project" value="TreeGrafter"/>
</dbReference>
<sequence length="1081" mass="119525">MKKILLKFYGTIVLMMLFVQLAWSQGTTSAIITGKVSDNNGEAVPGANVIATHTPSGAQYGVVTDLNGKYTLPNLKIGGPYTMKVSFVGYDDKIQNDIYLQLGAKREIDFSFGGESVIQLLEVEVRGSRLTAGQESGASTQISRDNIEKMPTLNRDLNDFTRLTPQAKQVDGGFSIAGINNRYNAIYFDGAVNNDVFGLASSGTNGGQTGASPISIDAIEQIQVVVSPYDVSLGGFAGGGINAVTKSGSNNFEGGLYTYAQNESLAGETNTTLTERTGSEPEPLDEFSTNFYGLNLGGPIIKDKLFFFVNAELQREETPSPFDLGSYQGNTSTADLNALGDYLQNTYDYDAGGFGNTSDQLDATRLFVKLNWDINNTHKLLFRHNYTDILQTNRNGSNQERINFRNNGILFPSVTNSSALELSSNFGSNASNKLILGLTIVRDDRDPIGQDFPTVFIEDGDGGISFGSEAFSTANLLEQEVFTLTNNFNLYKGKHTFTFGTHNEFMSFNNVFIRQNYGSYRYLNIDQFLNNDAPDEYDRSYSLIDEGIGDDTEAAAKFNAMQLGFYAQDEIELSKRITLTAGLRLDIPILTDDPVIHPTFNSETLPAIEAAGYDIEGATGGKAPDGQLMLSPRVGFNYDIFDNNKTILRGGLGVFTSRIPFVWPGGMYNNNGLTVGGFNEEDAQDAGAPVTEFIPEPANQPRLPVPTPQGQVDLFTQDFKFPQVFRSSLAIDHKLDGGWFLNAEGIFTKNLNNVYYKNINSDPTVDFQWTNGGDDRNVYVGENIDGRYNSIYLASNTNEGYTYTLTGQVQKNFDFGLFANVAYTYGDGFAVFEGTSSQNSSQWRGAFNVDGRNFAEYGRTDFSIGSRVIASLNYNANWGGTDNFNSVFSIFYNGESGQPYSYVYGSGESSANNINNERGSTSRPYSLIYVPENQDDISLIDITDGPTAAQQWAALNNFIEEDDYLSTIRGQYANRNGARAPFVNQIDFKFIQNFAFDAGGKNHRFQFEFDVFNFANLLNSDWGVVYNNPFNYEILNFEGYEADGTTPQFTFTENDLGLERYNIVNRASRWRARIGLRYIFR</sequence>
<evidence type="ECO:0000256" key="1">
    <source>
        <dbReference type="ARBA" id="ARBA00004571"/>
    </source>
</evidence>
<dbReference type="InterPro" id="IPR036942">
    <property type="entry name" value="Beta-barrel_TonB_sf"/>
</dbReference>
<evidence type="ECO:0000256" key="2">
    <source>
        <dbReference type="ARBA" id="ARBA00022448"/>
    </source>
</evidence>
<feature type="signal peptide" evidence="7">
    <location>
        <begin position="1"/>
        <end position="24"/>
    </location>
</feature>
<keyword evidence="11" id="KW-1185">Reference proteome</keyword>
<evidence type="ECO:0000259" key="8">
    <source>
        <dbReference type="Pfam" id="PF07715"/>
    </source>
</evidence>
<comment type="subcellular location">
    <subcellularLocation>
        <location evidence="1">Cell outer membrane</location>
        <topology evidence="1">Multi-pass membrane protein</topology>
    </subcellularLocation>
</comment>
<evidence type="ECO:0000256" key="7">
    <source>
        <dbReference type="SAM" id="SignalP"/>
    </source>
</evidence>
<keyword evidence="4" id="KW-0812">Transmembrane</keyword>
<dbReference type="GO" id="GO:0044718">
    <property type="term" value="P:siderophore transmembrane transport"/>
    <property type="evidence" value="ECO:0007669"/>
    <property type="project" value="TreeGrafter"/>
</dbReference>